<feature type="compositionally biased region" description="Basic and acidic residues" evidence="1">
    <location>
        <begin position="55"/>
        <end position="64"/>
    </location>
</feature>
<name>A0A8J3IR70_9CHLR</name>
<evidence type="ECO:0000313" key="2">
    <source>
        <dbReference type="EMBL" id="GHO96469.1"/>
    </source>
</evidence>
<dbReference type="Proteomes" id="UP000597444">
    <property type="component" value="Unassembled WGS sequence"/>
</dbReference>
<sequence length="74" mass="8237">MKNFNNETGEQAINMNDPTEGLFEQGQVIVKILCVTARFTASFIVKIQPESTSLSRDDKGERITPQHNLQRGGS</sequence>
<protein>
    <submittedName>
        <fullName evidence="2">Uncharacterized protein</fullName>
    </submittedName>
</protein>
<evidence type="ECO:0000313" key="3">
    <source>
        <dbReference type="Proteomes" id="UP000597444"/>
    </source>
</evidence>
<accession>A0A8J3IR70</accession>
<reference evidence="2" key="1">
    <citation type="submission" date="2020-10" db="EMBL/GenBank/DDBJ databases">
        <title>Taxonomic study of unclassified bacteria belonging to the class Ktedonobacteria.</title>
        <authorList>
            <person name="Yabe S."/>
            <person name="Wang C.M."/>
            <person name="Zheng Y."/>
            <person name="Sakai Y."/>
            <person name="Cavaletti L."/>
            <person name="Monciardini P."/>
            <person name="Donadio S."/>
        </authorList>
    </citation>
    <scope>NUCLEOTIDE SEQUENCE</scope>
    <source>
        <strain evidence="2">ID150040</strain>
    </source>
</reference>
<gene>
    <name evidence="2" type="ORF">KSF_065170</name>
</gene>
<organism evidence="2 3">
    <name type="scientific">Reticulibacter mediterranei</name>
    <dbReference type="NCBI Taxonomy" id="2778369"/>
    <lineage>
        <taxon>Bacteria</taxon>
        <taxon>Bacillati</taxon>
        <taxon>Chloroflexota</taxon>
        <taxon>Ktedonobacteria</taxon>
        <taxon>Ktedonobacterales</taxon>
        <taxon>Reticulibacteraceae</taxon>
        <taxon>Reticulibacter</taxon>
    </lineage>
</organism>
<dbReference type="AlphaFoldDB" id="A0A8J3IR70"/>
<feature type="region of interest" description="Disordered" evidence="1">
    <location>
        <begin position="50"/>
        <end position="74"/>
    </location>
</feature>
<proteinExistence type="predicted"/>
<dbReference type="EMBL" id="BNJK01000001">
    <property type="protein sequence ID" value="GHO96469.1"/>
    <property type="molecule type" value="Genomic_DNA"/>
</dbReference>
<dbReference type="RefSeq" id="WP_220207096.1">
    <property type="nucleotide sequence ID" value="NZ_BNJK01000001.1"/>
</dbReference>
<feature type="compositionally biased region" description="Polar residues" evidence="1">
    <location>
        <begin position="65"/>
        <end position="74"/>
    </location>
</feature>
<evidence type="ECO:0000256" key="1">
    <source>
        <dbReference type="SAM" id="MobiDB-lite"/>
    </source>
</evidence>
<keyword evidence="3" id="KW-1185">Reference proteome</keyword>
<comment type="caution">
    <text evidence="2">The sequence shown here is derived from an EMBL/GenBank/DDBJ whole genome shotgun (WGS) entry which is preliminary data.</text>
</comment>